<protein>
    <submittedName>
        <fullName evidence="2">Uncharacterized protein</fullName>
    </submittedName>
</protein>
<sequence length="97" mass="10813">MIPAATELDSLRFAVSSVRNETLFRPTRSPLYGMSSLPGNPCPALYGMSSLEKKRYKVNPSVRNELLKRVTRPARHRMDKSSGVTRPSLYGMSSPGR</sequence>
<evidence type="ECO:0000256" key="1">
    <source>
        <dbReference type="SAM" id="MobiDB-lite"/>
    </source>
</evidence>
<dbReference type="AlphaFoldDB" id="A0AAE1CPD3"/>
<feature type="region of interest" description="Disordered" evidence="1">
    <location>
        <begin position="70"/>
        <end position="97"/>
    </location>
</feature>
<comment type="caution">
    <text evidence="2">The sequence shown here is derived from an EMBL/GenBank/DDBJ whole genome shotgun (WGS) entry which is preliminary data.</text>
</comment>
<evidence type="ECO:0000313" key="2">
    <source>
        <dbReference type="EMBL" id="KAK3726238.1"/>
    </source>
</evidence>
<reference evidence="2" key="1">
    <citation type="journal article" date="2023" name="G3 (Bethesda)">
        <title>A reference genome for the long-term kleptoplast-retaining sea slug Elysia crispata morphotype clarki.</title>
        <authorList>
            <person name="Eastman K.E."/>
            <person name="Pendleton A.L."/>
            <person name="Shaikh M.A."/>
            <person name="Suttiyut T."/>
            <person name="Ogas R."/>
            <person name="Tomko P."/>
            <person name="Gavelis G."/>
            <person name="Widhalm J.R."/>
            <person name="Wisecaver J.H."/>
        </authorList>
    </citation>
    <scope>NUCLEOTIDE SEQUENCE</scope>
    <source>
        <strain evidence="2">ECLA1</strain>
    </source>
</reference>
<organism evidence="2 3">
    <name type="scientific">Elysia crispata</name>
    <name type="common">lettuce slug</name>
    <dbReference type="NCBI Taxonomy" id="231223"/>
    <lineage>
        <taxon>Eukaryota</taxon>
        <taxon>Metazoa</taxon>
        <taxon>Spiralia</taxon>
        <taxon>Lophotrochozoa</taxon>
        <taxon>Mollusca</taxon>
        <taxon>Gastropoda</taxon>
        <taxon>Heterobranchia</taxon>
        <taxon>Euthyneura</taxon>
        <taxon>Panpulmonata</taxon>
        <taxon>Sacoglossa</taxon>
        <taxon>Placobranchoidea</taxon>
        <taxon>Plakobranchidae</taxon>
        <taxon>Elysia</taxon>
    </lineage>
</organism>
<proteinExistence type="predicted"/>
<evidence type="ECO:0000313" key="3">
    <source>
        <dbReference type="Proteomes" id="UP001283361"/>
    </source>
</evidence>
<accession>A0AAE1CPD3</accession>
<keyword evidence="3" id="KW-1185">Reference proteome</keyword>
<dbReference type="Proteomes" id="UP001283361">
    <property type="component" value="Unassembled WGS sequence"/>
</dbReference>
<gene>
    <name evidence="2" type="ORF">RRG08_038165</name>
</gene>
<dbReference type="EMBL" id="JAWDGP010007317">
    <property type="protein sequence ID" value="KAK3726238.1"/>
    <property type="molecule type" value="Genomic_DNA"/>
</dbReference>
<name>A0AAE1CPD3_9GAST</name>